<gene>
    <name evidence="1" type="ORF">BOLC4T25703H</name>
</gene>
<organism evidence="1">
    <name type="scientific">Brassica oleracea</name>
    <name type="common">Wild cabbage</name>
    <dbReference type="NCBI Taxonomy" id="3712"/>
    <lineage>
        <taxon>Eukaryota</taxon>
        <taxon>Viridiplantae</taxon>
        <taxon>Streptophyta</taxon>
        <taxon>Embryophyta</taxon>
        <taxon>Tracheophyta</taxon>
        <taxon>Spermatophyta</taxon>
        <taxon>Magnoliopsida</taxon>
        <taxon>eudicotyledons</taxon>
        <taxon>Gunneridae</taxon>
        <taxon>Pentapetalae</taxon>
        <taxon>rosids</taxon>
        <taxon>malvids</taxon>
        <taxon>Brassicales</taxon>
        <taxon>Brassicaceae</taxon>
        <taxon>Brassiceae</taxon>
        <taxon>Brassica</taxon>
    </lineage>
</organism>
<name>A0A3P6C8I2_BRAOL</name>
<dbReference type="AlphaFoldDB" id="A0A3P6C8I2"/>
<proteinExistence type="predicted"/>
<reference evidence="1" key="1">
    <citation type="submission" date="2018-11" db="EMBL/GenBank/DDBJ databases">
        <authorList>
            <consortium name="Genoscope - CEA"/>
            <person name="William W."/>
        </authorList>
    </citation>
    <scope>NUCLEOTIDE SEQUENCE</scope>
</reference>
<protein>
    <submittedName>
        <fullName evidence="1">Uncharacterized protein</fullName>
    </submittedName>
</protein>
<evidence type="ECO:0000313" key="1">
    <source>
        <dbReference type="EMBL" id="VDD10538.1"/>
    </source>
</evidence>
<accession>A0A3P6C8I2</accession>
<dbReference type="EMBL" id="LR031873">
    <property type="protein sequence ID" value="VDD10538.1"/>
    <property type="molecule type" value="Genomic_DNA"/>
</dbReference>
<dbReference type="InterPro" id="IPR029017">
    <property type="entry name" value="Enolase-like_N"/>
</dbReference>
<sequence>MAHEQKPKSDEAKSLCADSIRETEMQKSVCRFHWLGFDQSFRLLSIHLNEIASGSIAVNKIRLILIHINEAHDCWIFDNGIGRCPHIKSVKVRYVVPTGALVGIYEDLELRDGGSNYLGKIQDPTQQTDIDNFMVPGVMEPKTSWLVANCILSVCKAGVIDSLSMAFSLQSEGRRAKGKNKLDDRVMFGTNKDEGKRQTIKRINDYIFYVFYGKIVL</sequence>
<dbReference type="SUPFAM" id="SSF54826">
    <property type="entry name" value="Enolase N-terminal domain-like"/>
    <property type="match status" value="1"/>
</dbReference>